<dbReference type="EMBL" id="JAUCMV010000003">
    <property type="protein sequence ID" value="KAK0412249.1"/>
    <property type="molecule type" value="Genomic_DNA"/>
</dbReference>
<evidence type="ECO:0000313" key="1">
    <source>
        <dbReference type="EMBL" id="KAK0412249.1"/>
    </source>
</evidence>
<reference evidence="1" key="1">
    <citation type="submission" date="2023-06" db="EMBL/GenBank/DDBJ databases">
        <title>Genomic analysis of the entomopathogenic nematode Steinernema hermaphroditum.</title>
        <authorList>
            <person name="Schwarz E.M."/>
            <person name="Heppert J.K."/>
            <person name="Baniya A."/>
            <person name="Schwartz H.T."/>
            <person name="Tan C.-H."/>
            <person name="Antoshechkin I."/>
            <person name="Sternberg P.W."/>
            <person name="Goodrich-Blair H."/>
            <person name="Dillman A.R."/>
        </authorList>
    </citation>
    <scope>NUCLEOTIDE SEQUENCE</scope>
    <source>
        <strain evidence="1">PS9179</strain>
        <tissue evidence="1">Whole animal</tissue>
    </source>
</reference>
<dbReference type="AlphaFoldDB" id="A0AA39LWV0"/>
<comment type="caution">
    <text evidence="1">The sequence shown here is derived from an EMBL/GenBank/DDBJ whole genome shotgun (WGS) entry which is preliminary data.</text>
</comment>
<name>A0AA39LWV0_9BILA</name>
<protein>
    <submittedName>
        <fullName evidence="1">Uncharacterized protein</fullName>
    </submittedName>
</protein>
<accession>A0AA39LWV0</accession>
<keyword evidence="2" id="KW-1185">Reference proteome</keyword>
<evidence type="ECO:0000313" key="2">
    <source>
        <dbReference type="Proteomes" id="UP001175271"/>
    </source>
</evidence>
<dbReference type="Proteomes" id="UP001175271">
    <property type="component" value="Unassembled WGS sequence"/>
</dbReference>
<sequence length="122" mass="13835">MEALLEQVCETISAVQVAPSIINHLFEMFKALALTYESAFEAAYDDETASVFQAIHDELQNLYHDLQLRIRMSRNMHGVVPQMHEEAMLEGCQLGLAIHDILNYLEFMLEAMSEIGGDLVDF</sequence>
<gene>
    <name evidence="1" type="ORF">QR680_006112</name>
</gene>
<proteinExistence type="predicted"/>
<organism evidence="1 2">
    <name type="scientific">Steinernema hermaphroditum</name>
    <dbReference type="NCBI Taxonomy" id="289476"/>
    <lineage>
        <taxon>Eukaryota</taxon>
        <taxon>Metazoa</taxon>
        <taxon>Ecdysozoa</taxon>
        <taxon>Nematoda</taxon>
        <taxon>Chromadorea</taxon>
        <taxon>Rhabditida</taxon>
        <taxon>Tylenchina</taxon>
        <taxon>Panagrolaimomorpha</taxon>
        <taxon>Strongyloidoidea</taxon>
        <taxon>Steinernematidae</taxon>
        <taxon>Steinernema</taxon>
    </lineage>
</organism>